<dbReference type="PATRIC" id="fig|1263870.3.peg.990"/>
<keyword evidence="3" id="KW-0418">Kinase</keyword>
<evidence type="ECO:0000313" key="4">
    <source>
        <dbReference type="Proteomes" id="UP000011885"/>
    </source>
</evidence>
<dbReference type="SUPFAM" id="SSF56112">
    <property type="entry name" value="Protein kinase-like (PK-like)"/>
    <property type="match status" value="1"/>
</dbReference>
<dbReference type="GO" id="GO:0005524">
    <property type="term" value="F:ATP binding"/>
    <property type="evidence" value="ECO:0007669"/>
    <property type="project" value="InterPro"/>
</dbReference>
<protein>
    <submittedName>
        <fullName evidence="3">Serine/threonine protein kinase</fullName>
        <ecNumber evidence="3">2.7.-.-</ecNumber>
    </submittedName>
</protein>
<dbReference type="InterPro" id="IPR000719">
    <property type="entry name" value="Prot_kinase_dom"/>
</dbReference>
<dbReference type="PANTHER" id="PTHR24361">
    <property type="entry name" value="MITOGEN-ACTIVATED KINASE KINASE KINASE"/>
    <property type="match status" value="1"/>
</dbReference>
<evidence type="ECO:0000313" key="3">
    <source>
        <dbReference type="EMBL" id="EMI57653.1"/>
    </source>
</evidence>
<comment type="caution">
    <text evidence="3">The sequence shown here is derived from an EMBL/GenBank/DDBJ whole genome shotgun (WGS) entry which is preliminary data.</text>
</comment>
<reference evidence="3 4" key="1">
    <citation type="journal article" date="2013" name="Mar. Genomics">
        <title>Expression of sulfatases in Rhodopirellula baltica and the diversity of sulfatases in the genus Rhodopirellula.</title>
        <authorList>
            <person name="Wegner C.E."/>
            <person name="Richter-Heitmann T."/>
            <person name="Klindworth A."/>
            <person name="Klockow C."/>
            <person name="Richter M."/>
            <person name="Achstetter T."/>
            <person name="Glockner F.O."/>
            <person name="Harder J."/>
        </authorList>
    </citation>
    <scope>NUCLEOTIDE SEQUENCE [LARGE SCALE GENOMIC DNA]</scope>
    <source>
        <strain evidence="3 4">SM41</strain>
    </source>
</reference>
<name>M5UNS1_9BACT</name>
<proteinExistence type="predicted"/>
<dbReference type="Gene3D" id="1.10.510.10">
    <property type="entry name" value="Transferase(Phosphotransferase) domain 1"/>
    <property type="match status" value="1"/>
</dbReference>
<dbReference type="EMBL" id="ANOH01000075">
    <property type="protein sequence ID" value="EMI57653.1"/>
    <property type="molecule type" value="Genomic_DNA"/>
</dbReference>
<feature type="compositionally biased region" description="Basic and acidic residues" evidence="1">
    <location>
        <begin position="261"/>
        <end position="272"/>
    </location>
</feature>
<dbReference type="PROSITE" id="PS00108">
    <property type="entry name" value="PROTEIN_KINASE_ST"/>
    <property type="match status" value="1"/>
</dbReference>
<dbReference type="CDD" id="cd14014">
    <property type="entry name" value="STKc_PknB_like"/>
    <property type="match status" value="1"/>
</dbReference>
<dbReference type="Proteomes" id="UP000011885">
    <property type="component" value="Unassembled WGS sequence"/>
</dbReference>
<dbReference type="RefSeq" id="WP_008674844.1">
    <property type="nucleotide sequence ID" value="NZ_ANOH01000075.1"/>
</dbReference>
<feature type="domain" description="Protein kinase" evidence="2">
    <location>
        <begin position="54"/>
        <end position="347"/>
    </location>
</feature>
<dbReference type="InterPro" id="IPR041664">
    <property type="entry name" value="AAA_16"/>
</dbReference>
<dbReference type="GO" id="GO:0005737">
    <property type="term" value="C:cytoplasm"/>
    <property type="evidence" value="ECO:0007669"/>
    <property type="project" value="TreeGrafter"/>
</dbReference>
<dbReference type="Pfam" id="PF13191">
    <property type="entry name" value="AAA_16"/>
    <property type="match status" value="1"/>
</dbReference>
<keyword evidence="4" id="KW-1185">Reference proteome</keyword>
<gene>
    <name evidence="3" type="ORF">RSSM_00907</name>
</gene>
<dbReference type="InterPro" id="IPR011009">
    <property type="entry name" value="Kinase-like_dom_sf"/>
</dbReference>
<keyword evidence="3" id="KW-0808">Transferase</keyword>
<dbReference type="PROSITE" id="PS50011">
    <property type="entry name" value="PROTEIN_KINASE_DOM"/>
    <property type="match status" value="1"/>
</dbReference>
<keyword evidence="3" id="KW-0723">Serine/threonine-protein kinase</keyword>
<dbReference type="SMART" id="SM00220">
    <property type="entry name" value="S_TKc"/>
    <property type="match status" value="1"/>
</dbReference>
<organism evidence="3 4">
    <name type="scientific">Rhodopirellula sallentina SM41</name>
    <dbReference type="NCBI Taxonomy" id="1263870"/>
    <lineage>
        <taxon>Bacteria</taxon>
        <taxon>Pseudomonadati</taxon>
        <taxon>Planctomycetota</taxon>
        <taxon>Planctomycetia</taxon>
        <taxon>Pirellulales</taxon>
        <taxon>Pirellulaceae</taxon>
        <taxon>Rhodopirellula</taxon>
    </lineage>
</organism>
<dbReference type="Pfam" id="PF00069">
    <property type="entry name" value="Pkinase"/>
    <property type="match status" value="1"/>
</dbReference>
<dbReference type="InterPro" id="IPR027417">
    <property type="entry name" value="P-loop_NTPase"/>
</dbReference>
<dbReference type="SUPFAM" id="SSF52540">
    <property type="entry name" value="P-loop containing nucleoside triphosphate hydrolases"/>
    <property type="match status" value="1"/>
</dbReference>
<evidence type="ECO:0000259" key="2">
    <source>
        <dbReference type="PROSITE" id="PS50011"/>
    </source>
</evidence>
<dbReference type="GO" id="GO:0004674">
    <property type="term" value="F:protein serine/threonine kinase activity"/>
    <property type="evidence" value="ECO:0007669"/>
    <property type="project" value="UniProtKB-KW"/>
</dbReference>
<dbReference type="PANTHER" id="PTHR24361:SF678">
    <property type="entry name" value="SPORULATION-SPECIFIC PROTEIN 1"/>
    <property type="match status" value="1"/>
</dbReference>
<dbReference type="InterPro" id="IPR053235">
    <property type="entry name" value="Ser_Thr_kinase"/>
</dbReference>
<dbReference type="InterPro" id="IPR008271">
    <property type="entry name" value="Ser/Thr_kinase_AS"/>
</dbReference>
<accession>M5UNS1</accession>
<evidence type="ECO:0000256" key="1">
    <source>
        <dbReference type="SAM" id="MobiDB-lite"/>
    </source>
</evidence>
<sequence length="1314" mass="147517">MNQWEDYSGDDWMRPSSSRETQVKVDLARATKGIAKRPRLEKSPWKPGDQIAGFELQNLIGSGSQGWVYEARQMATDKIVALKLFPHVDPKDAVRSKTGFRRMSKLQHRGLVRLYRIHHEDDVLAFSMERVDGDNLVRVLRYWKQLPIAEACEKLVEMLRQVGAALAWTHANQLVHRDIKPTNLMLTSEGDRFVIVDCDLAGEFEAESDPENIRNYLIWTPMYVAPEVLSRQSYCPASDIFSLGMVALEAMRMFSSAERRRERAGVDAEHPPTENNDSQEVVIPRDEKSRETDEAHIATAMSGLHSAIPEFLVDFVNEMLSHDVGDRPPAMSLKRLGESSELATPSLGHNNSSARAYRLTELARDAEMKTFRKWCHQVLGGEMLRLHIDGTSGIGKSTFLRMGVERLRSQSWPMVFVATCQRYEPRPLQAFSQIADEIVMRFRRGGIEKIFVDSVSESILRSVLPSFEEILEVDWGEAPIVTSPTRPGGLEAAMKVLNQMRQMAPVFFVIDDVQWADQDTVQVLDHLQANAGLRHGPPQYQGFGLITVSRSDGDLQKQPPDVSLTLPPLRRELISEAITNEAVQNGLTLSAEQLLALTEQIDGQPYRLEAYLNELSPTGMLYQGLRADVGGDDSGSVNGDLGGALQTGASHAHSGQVFTPSIEEVWQRRKDQLSEPVAELLDLIVIAGRQVTFEELSALHPNIALLESELDELVENGLVFRDGSDGQYIRIWNDQLSRQLFEQIPDGRCRHLHRKWAEGLASEGLSAGRIAEHYEKAGDEQQFVAWAKQAAVQALQIYAQIEAGKWYAVVAAHTHGDERIDALRHAAEAMQRGGRMFEAANYYRELANSYTGQAQLELELEAIHCSIRSGRFAETIDQLDPLLERLELPRHKPVWQHKLSLVWKMIRLTMSKVHFELSDSHKTPPRSQLHANQISACQALVRPLSVIDNWLAAELNLVNLRNVAKFGSRTEQLEVLIGRAVFDSYLPGRKRREALVALSELGARLSDADSPAAHGDVRAGMAWAAAFGGRWTEAIARAKECRQFYSQSEHHRGFEIAHTSYCESVGFFQTGELKLFAEMIDDMQTEGRATKDLFVLAMGTLGYSSVAFLMRDDFASLDANFELIMPSMEKVGDDAFGMVTQIEKLLRATYLNSPEQIEAKMTEILPVCRKSVFYRIQMIKTLIAELSAVARLRPLAQGGSARLRAFRRDLKILRYQQIESFSLKADLVEGIALSRLPRMFGSNEELAVIKAKRLLHSAMRSAENQRMIPTMLAAKDELARLSGSKDSSELERHLIEHGVADPVAFARLYRGGLE</sequence>
<dbReference type="EC" id="2.7.-.-" evidence="3"/>
<feature type="region of interest" description="Disordered" evidence="1">
    <location>
        <begin position="1"/>
        <end position="46"/>
    </location>
</feature>
<feature type="region of interest" description="Disordered" evidence="1">
    <location>
        <begin position="261"/>
        <end position="287"/>
    </location>
</feature>